<evidence type="ECO:0000259" key="7">
    <source>
        <dbReference type="PROSITE" id="PS50275"/>
    </source>
</evidence>
<evidence type="ECO:0000256" key="4">
    <source>
        <dbReference type="ARBA" id="ARBA00040795"/>
    </source>
</evidence>
<organism evidence="8 9">
    <name type="scientific">Dibothriocephalus latus</name>
    <name type="common">Fish tapeworm</name>
    <name type="synonym">Diphyllobothrium latum</name>
    <dbReference type="NCBI Taxonomy" id="60516"/>
    <lineage>
        <taxon>Eukaryota</taxon>
        <taxon>Metazoa</taxon>
        <taxon>Spiralia</taxon>
        <taxon>Lophotrochozoa</taxon>
        <taxon>Platyhelminthes</taxon>
        <taxon>Cestoda</taxon>
        <taxon>Eucestoda</taxon>
        <taxon>Diphyllobothriidea</taxon>
        <taxon>Diphyllobothriidae</taxon>
        <taxon>Dibothriocephalus</taxon>
    </lineage>
</organism>
<evidence type="ECO:0000256" key="6">
    <source>
        <dbReference type="ARBA" id="ARBA00041911"/>
    </source>
</evidence>
<dbReference type="InterPro" id="IPR002013">
    <property type="entry name" value="SAC_dom"/>
</dbReference>
<proteinExistence type="predicted"/>
<dbReference type="AlphaFoldDB" id="A0A3P7Q0L9"/>
<dbReference type="GO" id="GO:0005783">
    <property type="term" value="C:endoplasmic reticulum"/>
    <property type="evidence" value="ECO:0007669"/>
    <property type="project" value="TreeGrafter"/>
</dbReference>
<dbReference type="PANTHER" id="PTHR45662">
    <property type="entry name" value="PHOSPHATIDYLINOSITIDE PHOSPHATASE SAC1"/>
    <property type="match status" value="1"/>
</dbReference>
<dbReference type="EC" id="3.1.3.64" evidence="1"/>
<dbReference type="PROSITE" id="PS50275">
    <property type="entry name" value="SAC"/>
    <property type="match status" value="1"/>
</dbReference>
<dbReference type="EMBL" id="UYRU01073889">
    <property type="protein sequence ID" value="VDN23966.1"/>
    <property type="molecule type" value="Genomic_DNA"/>
</dbReference>
<feature type="domain" description="SAC" evidence="7">
    <location>
        <begin position="115"/>
        <end position="240"/>
    </location>
</feature>
<keyword evidence="9" id="KW-1185">Reference proteome</keyword>
<dbReference type="GO" id="GO:0004438">
    <property type="term" value="F:phosphatidylinositol-3-phosphate phosphatase activity"/>
    <property type="evidence" value="ECO:0007669"/>
    <property type="project" value="UniProtKB-EC"/>
</dbReference>
<name>A0A3P7Q0L9_DIBLA</name>
<dbReference type="GO" id="GO:0046856">
    <property type="term" value="P:phosphatidylinositol dephosphorylation"/>
    <property type="evidence" value="ECO:0007669"/>
    <property type="project" value="TreeGrafter"/>
</dbReference>
<dbReference type="Pfam" id="PF02383">
    <property type="entry name" value="Syja_N"/>
    <property type="match status" value="1"/>
</dbReference>
<dbReference type="GO" id="GO:0043812">
    <property type="term" value="F:phosphatidylinositol-4-phosphate phosphatase activity"/>
    <property type="evidence" value="ECO:0007669"/>
    <property type="project" value="TreeGrafter"/>
</dbReference>
<evidence type="ECO:0000256" key="5">
    <source>
        <dbReference type="ARBA" id="ARBA00041396"/>
    </source>
</evidence>
<dbReference type="PANTHER" id="PTHR45662:SF2">
    <property type="entry name" value="PHOSPHATIDYLINOSITOL-3-PHOSPHATASE SAC1"/>
    <property type="match status" value="1"/>
</dbReference>
<reference evidence="8 9" key="1">
    <citation type="submission" date="2018-11" db="EMBL/GenBank/DDBJ databases">
        <authorList>
            <consortium name="Pathogen Informatics"/>
        </authorList>
    </citation>
    <scope>NUCLEOTIDE SEQUENCE [LARGE SCALE GENOMIC DNA]</scope>
</reference>
<evidence type="ECO:0000313" key="8">
    <source>
        <dbReference type="EMBL" id="VDN23966.1"/>
    </source>
</evidence>
<comment type="catalytic activity">
    <reaction evidence="3">
        <text>a 1,2-diacyl-sn-glycero-3-phospho-(1D-myo-inositol 4-phosphate) + H2O = a 1,2-diacyl-sn-glycero-3-phospho-(1D-myo-inositol) + phosphate</text>
        <dbReference type="Rhea" id="RHEA:55652"/>
        <dbReference type="ChEBI" id="CHEBI:15377"/>
        <dbReference type="ChEBI" id="CHEBI:43474"/>
        <dbReference type="ChEBI" id="CHEBI:57880"/>
        <dbReference type="ChEBI" id="CHEBI:58178"/>
    </reaction>
    <physiologicalReaction direction="left-to-right" evidence="3">
        <dbReference type="Rhea" id="RHEA:55653"/>
    </physiologicalReaction>
</comment>
<evidence type="ECO:0000256" key="2">
    <source>
        <dbReference type="ARBA" id="ARBA00036631"/>
    </source>
</evidence>
<gene>
    <name evidence="8" type="ORF">DILT_LOCUS14353</name>
</gene>
<evidence type="ECO:0000313" key="9">
    <source>
        <dbReference type="Proteomes" id="UP000281553"/>
    </source>
</evidence>
<evidence type="ECO:0000256" key="3">
    <source>
        <dbReference type="ARBA" id="ARBA00036807"/>
    </source>
</evidence>
<dbReference type="Proteomes" id="UP000281553">
    <property type="component" value="Unassembled WGS sequence"/>
</dbReference>
<accession>A0A3P7Q0L9</accession>
<sequence length="240" mass="27434">MVADKTYEFYSLADQYMIYLRQKGEYQRPIVIDRITQEVRVLDFDKPHYQGKTPEHSIIYGILGTIRLLSGRYLITVDERELVGKVFGHRVYRALKFSLHPFAASTSNLKEEEAEKRFVWNGFILDDWSGLLSAALNETPGVAWPKLESHVTPVILGFVGISQPATPAAFLDTPEDAPCYALISRRPIFCTGTRFYTRETDKDATAIETEQLAYIPPGHIFSFLQEFSYRPPHGPLTPKW</sequence>
<evidence type="ECO:0000256" key="1">
    <source>
        <dbReference type="ARBA" id="ARBA00013038"/>
    </source>
</evidence>
<dbReference type="OrthoDB" id="405996at2759"/>
<protein>
    <recommendedName>
        <fullName evidence="4">Phosphatidylinositol-3-phosphatase SAC1</fullName>
        <ecNumber evidence="1">3.1.3.64</ecNumber>
    </recommendedName>
    <alternativeName>
        <fullName evidence="6">Phosphatidylinositol-4-phosphate phosphatase</fullName>
    </alternativeName>
    <alternativeName>
        <fullName evidence="5">Suppressor of actin mutations 1-like protein</fullName>
    </alternativeName>
</protein>
<comment type="catalytic activity">
    <reaction evidence="2">
        <text>a 1,2-diacyl-sn-glycero-3-phospho-(1D-myo-inositol-3-phosphate) + H2O = a 1,2-diacyl-sn-glycero-3-phospho-(1D-myo-inositol) + phosphate</text>
        <dbReference type="Rhea" id="RHEA:12316"/>
        <dbReference type="ChEBI" id="CHEBI:15377"/>
        <dbReference type="ChEBI" id="CHEBI:43474"/>
        <dbReference type="ChEBI" id="CHEBI:57880"/>
        <dbReference type="ChEBI" id="CHEBI:58088"/>
        <dbReference type="EC" id="3.1.3.64"/>
    </reaction>
    <physiologicalReaction direction="left-to-right" evidence="2">
        <dbReference type="Rhea" id="RHEA:12317"/>
    </physiologicalReaction>
</comment>